<reference evidence="1" key="1">
    <citation type="submission" date="2020-03" db="EMBL/GenBank/DDBJ databases">
        <authorList>
            <person name="Weist P."/>
        </authorList>
    </citation>
    <scope>NUCLEOTIDE SEQUENCE</scope>
</reference>
<organism evidence="1 2">
    <name type="scientific">Pleuronectes platessa</name>
    <name type="common">European plaice</name>
    <dbReference type="NCBI Taxonomy" id="8262"/>
    <lineage>
        <taxon>Eukaryota</taxon>
        <taxon>Metazoa</taxon>
        <taxon>Chordata</taxon>
        <taxon>Craniata</taxon>
        <taxon>Vertebrata</taxon>
        <taxon>Euteleostomi</taxon>
        <taxon>Actinopterygii</taxon>
        <taxon>Neopterygii</taxon>
        <taxon>Teleostei</taxon>
        <taxon>Neoteleostei</taxon>
        <taxon>Acanthomorphata</taxon>
        <taxon>Carangaria</taxon>
        <taxon>Pleuronectiformes</taxon>
        <taxon>Pleuronectoidei</taxon>
        <taxon>Pleuronectidae</taxon>
        <taxon>Pleuronectes</taxon>
    </lineage>
</organism>
<comment type="caution">
    <text evidence="1">The sequence shown here is derived from an EMBL/GenBank/DDBJ whole genome shotgun (WGS) entry which is preliminary data.</text>
</comment>
<gene>
    <name evidence="1" type="ORF">PLEPLA_LOCUS7153</name>
</gene>
<dbReference type="AlphaFoldDB" id="A0A9N7TV49"/>
<evidence type="ECO:0000313" key="1">
    <source>
        <dbReference type="EMBL" id="CAB1419322.1"/>
    </source>
</evidence>
<keyword evidence="2" id="KW-1185">Reference proteome</keyword>
<dbReference type="EMBL" id="CADEAL010000380">
    <property type="protein sequence ID" value="CAB1419322.1"/>
    <property type="molecule type" value="Genomic_DNA"/>
</dbReference>
<name>A0A9N7TV49_PLEPL</name>
<sequence length="166" mass="18355">MSSSRVPLIDSRRLGRRRGNGGAFELSIEAALFSRGSYLRIAPEQDLTPPTSDPRTPYMAASPVHMMCRGRVSHCILNGNHGVKARIWISVGIVCKQQQHAHCYARPCLVSLDDFISFSSLHQEFLVSQKSGSQVSLRLTEALVSRPQWVTIRPVAYLLAPSVSPL</sequence>
<evidence type="ECO:0000313" key="2">
    <source>
        <dbReference type="Proteomes" id="UP001153269"/>
    </source>
</evidence>
<protein>
    <submittedName>
        <fullName evidence="1">Uncharacterized protein</fullName>
    </submittedName>
</protein>
<dbReference type="Proteomes" id="UP001153269">
    <property type="component" value="Unassembled WGS sequence"/>
</dbReference>
<accession>A0A9N7TV49</accession>
<proteinExistence type="predicted"/>